<comment type="caution">
    <text evidence="1">The sequence shown here is derived from an EMBL/GenBank/DDBJ whole genome shotgun (WGS) entry which is preliminary data.</text>
</comment>
<evidence type="ECO:0000313" key="2">
    <source>
        <dbReference type="Proteomes" id="UP000265520"/>
    </source>
</evidence>
<dbReference type="Proteomes" id="UP000265520">
    <property type="component" value="Unassembled WGS sequence"/>
</dbReference>
<reference evidence="1 2" key="1">
    <citation type="journal article" date="2018" name="Front. Plant Sci.">
        <title>Red Clover (Trifolium pratense) and Zigzag Clover (T. medium) - A Picture of Genomic Similarities and Differences.</title>
        <authorList>
            <person name="Dluhosova J."/>
            <person name="Istvanek J."/>
            <person name="Nedelnik J."/>
            <person name="Repkova J."/>
        </authorList>
    </citation>
    <scope>NUCLEOTIDE SEQUENCE [LARGE SCALE GENOMIC DNA]</scope>
    <source>
        <strain evidence="2">cv. 10/8</strain>
        <tissue evidence="1">Leaf</tissue>
    </source>
</reference>
<sequence length="42" mass="4678">GILAELSLSEQRNQDCSLGERKQQNFLFVVAQRGMARLASRG</sequence>
<feature type="non-terminal residue" evidence="1">
    <location>
        <position position="1"/>
    </location>
</feature>
<keyword evidence="2" id="KW-1185">Reference proteome</keyword>
<name>A0A392Q208_9FABA</name>
<dbReference type="EMBL" id="LXQA010110187">
    <property type="protein sequence ID" value="MCI18443.1"/>
    <property type="molecule type" value="Genomic_DNA"/>
</dbReference>
<evidence type="ECO:0000313" key="1">
    <source>
        <dbReference type="EMBL" id="MCI18443.1"/>
    </source>
</evidence>
<accession>A0A392Q208</accession>
<protein>
    <submittedName>
        <fullName evidence="1">Uncharacterized protein</fullName>
    </submittedName>
</protein>
<proteinExistence type="predicted"/>
<organism evidence="1 2">
    <name type="scientific">Trifolium medium</name>
    <dbReference type="NCBI Taxonomy" id="97028"/>
    <lineage>
        <taxon>Eukaryota</taxon>
        <taxon>Viridiplantae</taxon>
        <taxon>Streptophyta</taxon>
        <taxon>Embryophyta</taxon>
        <taxon>Tracheophyta</taxon>
        <taxon>Spermatophyta</taxon>
        <taxon>Magnoliopsida</taxon>
        <taxon>eudicotyledons</taxon>
        <taxon>Gunneridae</taxon>
        <taxon>Pentapetalae</taxon>
        <taxon>rosids</taxon>
        <taxon>fabids</taxon>
        <taxon>Fabales</taxon>
        <taxon>Fabaceae</taxon>
        <taxon>Papilionoideae</taxon>
        <taxon>50 kb inversion clade</taxon>
        <taxon>NPAAA clade</taxon>
        <taxon>Hologalegina</taxon>
        <taxon>IRL clade</taxon>
        <taxon>Trifolieae</taxon>
        <taxon>Trifolium</taxon>
    </lineage>
</organism>
<dbReference type="AlphaFoldDB" id="A0A392Q208"/>